<sequence>MEFYHKTPRATLDIDRLQQTLELTNLPELCSLIDSIEVDNAREGSLYCLWGAFDVDRMDVRCGTRFSLLNCPHAATWTVTYDAQKQELIVHFTIDKSELEPDFAESIQAFVDDWAEGLERALQ</sequence>
<evidence type="ECO:0000313" key="2">
    <source>
        <dbReference type="Proteomes" id="UP000243807"/>
    </source>
</evidence>
<organism evidence="1 2">
    <name type="scientific">Acidihalobacter ferrooxydans</name>
    <dbReference type="NCBI Taxonomy" id="1765967"/>
    <lineage>
        <taxon>Bacteria</taxon>
        <taxon>Pseudomonadati</taxon>
        <taxon>Pseudomonadota</taxon>
        <taxon>Gammaproteobacteria</taxon>
        <taxon>Chromatiales</taxon>
        <taxon>Ectothiorhodospiraceae</taxon>
        <taxon>Acidihalobacter</taxon>
    </lineage>
</organism>
<dbReference type="EMBL" id="CP019434">
    <property type="protein sequence ID" value="APZ42211.1"/>
    <property type="molecule type" value="Genomic_DNA"/>
</dbReference>
<protein>
    <submittedName>
        <fullName evidence="1">Uncharacterized protein</fullName>
    </submittedName>
</protein>
<dbReference type="KEGG" id="afy:BW247_03140"/>
<dbReference type="RefSeq" id="WP_076835678.1">
    <property type="nucleotide sequence ID" value="NZ_CP019434.1"/>
</dbReference>
<gene>
    <name evidence="1" type="ORF">BW247_03140</name>
</gene>
<proteinExistence type="predicted"/>
<accession>A0A1P8UEF5</accession>
<dbReference type="OrthoDB" id="1443063at2"/>
<name>A0A1P8UEF5_9GAMM</name>
<dbReference type="AlphaFoldDB" id="A0A1P8UEF5"/>
<keyword evidence="2" id="KW-1185">Reference proteome</keyword>
<dbReference type="Proteomes" id="UP000243807">
    <property type="component" value="Chromosome"/>
</dbReference>
<reference evidence="1 2" key="1">
    <citation type="submission" date="2017-01" db="EMBL/GenBank/DDBJ databases">
        <title>Draft sequence of Acidihalobacter ferrooxidans strain DSM 14175 (strain V8).</title>
        <authorList>
            <person name="Khaleque H.N."/>
            <person name="Ramsay J.P."/>
            <person name="Murphy R.J.T."/>
            <person name="Kaksonen A.H."/>
            <person name="Boxall N.J."/>
            <person name="Watkin E.L.J."/>
        </authorList>
    </citation>
    <scope>NUCLEOTIDE SEQUENCE [LARGE SCALE GENOMIC DNA]</scope>
    <source>
        <strain evidence="1 2">V8</strain>
    </source>
</reference>
<evidence type="ECO:0000313" key="1">
    <source>
        <dbReference type="EMBL" id="APZ42211.1"/>
    </source>
</evidence>